<dbReference type="SMART" id="SM00028">
    <property type="entry name" value="TPR"/>
    <property type="match status" value="4"/>
</dbReference>
<dbReference type="InterPro" id="IPR001387">
    <property type="entry name" value="Cro/C1-type_HTH"/>
</dbReference>
<accession>A0ABP3LHU1</accession>
<dbReference type="InterPro" id="IPR011990">
    <property type="entry name" value="TPR-like_helical_dom_sf"/>
</dbReference>
<dbReference type="EMBL" id="BAAADO010000007">
    <property type="protein sequence ID" value="GAA0501213.1"/>
    <property type="molecule type" value="Genomic_DNA"/>
</dbReference>
<organism evidence="3 4">
    <name type="scientific">Salinibacillus aidingensis</name>
    <dbReference type="NCBI Taxonomy" id="237684"/>
    <lineage>
        <taxon>Bacteria</taxon>
        <taxon>Bacillati</taxon>
        <taxon>Bacillota</taxon>
        <taxon>Bacilli</taxon>
        <taxon>Bacillales</taxon>
        <taxon>Bacillaceae</taxon>
        <taxon>Salinibacillus</taxon>
    </lineage>
</organism>
<protein>
    <submittedName>
        <fullName evidence="3">Tetratricopeptide repeat protein</fullName>
    </submittedName>
</protein>
<comment type="caution">
    <text evidence="3">The sequence shown here is derived from an EMBL/GenBank/DDBJ whole genome shotgun (WGS) entry which is preliminary data.</text>
</comment>
<keyword evidence="1" id="KW-0802">TPR repeat</keyword>
<feature type="domain" description="HTH cro/C1-type" evidence="2">
    <location>
        <begin position="7"/>
        <end position="60"/>
    </location>
</feature>
<evidence type="ECO:0000256" key="1">
    <source>
        <dbReference type="PROSITE-ProRule" id="PRU00339"/>
    </source>
</evidence>
<dbReference type="InterPro" id="IPR019734">
    <property type="entry name" value="TPR_rpt"/>
</dbReference>
<proteinExistence type="predicted"/>
<evidence type="ECO:0000313" key="3">
    <source>
        <dbReference type="EMBL" id="GAA0501213.1"/>
    </source>
</evidence>
<evidence type="ECO:0000259" key="2">
    <source>
        <dbReference type="PROSITE" id="PS50943"/>
    </source>
</evidence>
<keyword evidence="4" id="KW-1185">Reference proteome</keyword>
<name>A0ABP3LHU1_9BACI</name>
<dbReference type="CDD" id="cd00093">
    <property type="entry name" value="HTH_XRE"/>
    <property type="match status" value="1"/>
</dbReference>
<dbReference type="SMART" id="SM00530">
    <property type="entry name" value="HTH_XRE"/>
    <property type="match status" value="1"/>
</dbReference>
<dbReference type="SUPFAM" id="SSF47413">
    <property type="entry name" value="lambda repressor-like DNA-binding domains"/>
    <property type="match status" value="1"/>
</dbReference>
<dbReference type="PROSITE" id="PS50943">
    <property type="entry name" value="HTH_CROC1"/>
    <property type="match status" value="1"/>
</dbReference>
<dbReference type="SUPFAM" id="SSF48452">
    <property type="entry name" value="TPR-like"/>
    <property type="match status" value="1"/>
</dbReference>
<dbReference type="InterPro" id="IPR010982">
    <property type="entry name" value="Lambda_DNA-bd_dom_sf"/>
</dbReference>
<sequence>MFQGKLIKYHRTRKKMTQKELATGICSVSYLSKIENETIEPSQDVLQLLGDRLHISLDMQEDNQDVEQRLLDWYSIIKTNNYEKAHEEYQKLQKYYHLTNNRSIKNLFLTIEFAYLMTFGHDSKIITSHYKQLCELKELFSPLTNYYFYKLESLYFYNKNDLVNALESLKKAERVYPTIDQTDLTLYYNLAVFYSRADQMYKSLHYAFKALQETQANYDLIEITRTFILISTLYIRIGEYDYAEKELLKLKKEEKNIIPEFNALIYHNLGYIYYQYKEYERAMQHLKTSLAFNQSKHQLDTIYVLCLVYQSLSYFQLLDEMIESGKNLAKKQNSIRYIYKFYILEMKKDQLIYDLTFIEKLEGDIIPYFKKAGDQYELLRLYKLLGDIYFHNRQYKKGAEYYQLTHQFYTNTFRVEDYL</sequence>
<dbReference type="Proteomes" id="UP001500880">
    <property type="component" value="Unassembled WGS sequence"/>
</dbReference>
<reference evidence="4" key="1">
    <citation type="journal article" date="2019" name="Int. J. Syst. Evol. Microbiol.">
        <title>The Global Catalogue of Microorganisms (GCM) 10K type strain sequencing project: providing services to taxonomists for standard genome sequencing and annotation.</title>
        <authorList>
            <consortium name="The Broad Institute Genomics Platform"/>
            <consortium name="The Broad Institute Genome Sequencing Center for Infectious Disease"/>
            <person name="Wu L."/>
            <person name="Ma J."/>
        </authorList>
    </citation>
    <scope>NUCLEOTIDE SEQUENCE [LARGE SCALE GENOMIC DNA]</scope>
    <source>
        <strain evidence="4">JCM 12389</strain>
    </source>
</reference>
<dbReference type="RefSeq" id="WP_343843021.1">
    <property type="nucleotide sequence ID" value="NZ_BAAADO010000007.1"/>
</dbReference>
<dbReference type="Gene3D" id="1.25.40.10">
    <property type="entry name" value="Tetratricopeptide repeat domain"/>
    <property type="match status" value="1"/>
</dbReference>
<dbReference type="PROSITE" id="PS50005">
    <property type="entry name" value="TPR"/>
    <property type="match status" value="1"/>
</dbReference>
<evidence type="ECO:0000313" key="4">
    <source>
        <dbReference type="Proteomes" id="UP001500880"/>
    </source>
</evidence>
<dbReference type="Pfam" id="PF01381">
    <property type="entry name" value="HTH_3"/>
    <property type="match status" value="1"/>
</dbReference>
<gene>
    <name evidence="3" type="ORF">GCM10008986_30790</name>
</gene>
<dbReference type="Gene3D" id="1.10.260.40">
    <property type="entry name" value="lambda repressor-like DNA-binding domains"/>
    <property type="match status" value="1"/>
</dbReference>
<feature type="repeat" description="TPR" evidence="1">
    <location>
        <begin position="263"/>
        <end position="296"/>
    </location>
</feature>